<dbReference type="AlphaFoldDB" id="A0A850RB74"/>
<reference evidence="8 9" key="1">
    <citation type="submission" date="2020-06" db="EMBL/GenBank/DDBJ databases">
        <authorList>
            <person name="Kang J."/>
        </authorList>
    </citation>
    <scope>NUCLEOTIDE SEQUENCE [LARGE SCALE GENOMIC DNA]</scope>
    <source>
        <strain evidence="8 9">DCY120</strain>
    </source>
</reference>
<comment type="subcellular location">
    <subcellularLocation>
        <location evidence="1">Membrane</location>
        <topology evidence="1">Multi-pass membrane protein</topology>
    </subcellularLocation>
</comment>
<dbReference type="GO" id="GO:0005886">
    <property type="term" value="C:plasma membrane"/>
    <property type="evidence" value="ECO:0007669"/>
    <property type="project" value="TreeGrafter"/>
</dbReference>
<evidence type="ECO:0000256" key="6">
    <source>
        <dbReference type="SAM" id="Phobius"/>
    </source>
</evidence>
<dbReference type="PANTHER" id="PTHR38459">
    <property type="entry name" value="PROPHAGE BACTOPRENOL-LINKED GLUCOSE TRANSLOCASE HOMOLOG"/>
    <property type="match status" value="1"/>
</dbReference>
<proteinExistence type="inferred from homology"/>
<feature type="transmembrane region" description="Helical" evidence="6">
    <location>
        <begin position="82"/>
        <end position="106"/>
    </location>
</feature>
<gene>
    <name evidence="8" type="ORF">HU830_05225</name>
</gene>
<evidence type="ECO:0000256" key="2">
    <source>
        <dbReference type="ARBA" id="ARBA00009399"/>
    </source>
</evidence>
<feature type="transmembrane region" description="Helical" evidence="6">
    <location>
        <begin position="112"/>
        <end position="129"/>
    </location>
</feature>
<dbReference type="EMBL" id="JABZEC010000004">
    <property type="protein sequence ID" value="NVY96566.1"/>
    <property type="molecule type" value="Genomic_DNA"/>
</dbReference>
<accession>A0A850RB74</accession>
<protein>
    <submittedName>
        <fullName evidence="8">GtrA family protein</fullName>
    </submittedName>
</protein>
<feature type="transmembrane region" description="Helical" evidence="6">
    <location>
        <begin position="12"/>
        <end position="36"/>
    </location>
</feature>
<evidence type="ECO:0000256" key="1">
    <source>
        <dbReference type="ARBA" id="ARBA00004141"/>
    </source>
</evidence>
<keyword evidence="9" id="KW-1185">Reference proteome</keyword>
<dbReference type="Pfam" id="PF04138">
    <property type="entry name" value="GtrA_DPMS_TM"/>
    <property type="match status" value="1"/>
</dbReference>
<keyword evidence="5 6" id="KW-0472">Membrane</keyword>
<dbReference type="GO" id="GO:0000271">
    <property type="term" value="P:polysaccharide biosynthetic process"/>
    <property type="evidence" value="ECO:0007669"/>
    <property type="project" value="InterPro"/>
</dbReference>
<organism evidence="8 9">
    <name type="scientific">Bombilactobacillus apium</name>
    <dbReference type="NCBI Taxonomy" id="2675299"/>
    <lineage>
        <taxon>Bacteria</taxon>
        <taxon>Bacillati</taxon>
        <taxon>Bacillota</taxon>
        <taxon>Bacilli</taxon>
        <taxon>Lactobacillales</taxon>
        <taxon>Lactobacillaceae</taxon>
        <taxon>Bombilactobacillus</taxon>
    </lineage>
</organism>
<comment type="similarity">
    <text evidence="2">Belongs to the GtrA family.</text>
</comment>
<keyword evidence="4 6" id="KW-1133">Transmembrane helix</keyword>
<evidence type="ECO:0000313" key="9">
    <source>
        <dbReference type="Proteomes" id="UP000563523"/>
    </source>
</evidence>
<sequence length="138" mass="16415">MKKIFQFVQQTWTVWSYLIFGGLTTLINLLVFYSFYTWNHWMGYQVATFWAWFLSVIFAYVTNKIFVFDSHQTSQAGVWRELGSFFFFRILSYFLDVIIVTIGIGWLHGNSLIVKLIDNVVVVITNYIFSKVFIFKQK</sequence>
<dbReference type="InterPro" id="IPR051401">
    <property type="entry name" value="GtrA_CellWall_Glycosyl"/>
</dbReference>
<evidence type="ECO:0000256" key="3">
    <source>
        <dbReference type="ARBA" id="ARBA00022692"/>
    </source>
</evidence>
<name>A0A850RB74_9LACO</name>
<evidence type="ECO:0000313" key="8">
    <source>
        <dbReference type="EMBL" id="NVY96566.1"/>
    </source>
</evidence>
<evidence type="ECO:0000256" key="5">
    <source>
        <dbReference type="ARBA" id="ARBA00023136"/>
    </source>
</evidence>
<evidence type="ECO:0000259" key="7">
    <source>
        <dbReference type="Pfam" id="PF04138"/>
    </source>
</evidence>
<feature type="transmembrane region" description="Helical" evidence="6">
    <location>
        <begin position="42"/>
        <end position="61"/>
    </location>
</feature>
<keyword evidence="3 6" id="KW-0812">Transmembrane</keyword>
<feature type="domain" description="GtrA/DPMS transmembrane" evidence="7">
    <location>
        <begin position="17"/>
        <end position="135"/>
    </location>
</feature>
<comment type="caution">
    <text evidence="8">The sequence shown here is derived from an EMBL/GenBank/DDBJ whole genome shotgun (WGS) entry which is preliminary data.</text>
</comment>
<evidence type="ECO:0000256" key="4">
    <source>
        <dbReference type="ARBA" id="ARBA00022989"/>
    </source>
</evidence>
<dbReference type="PANTHER" id="PTHR38459:SF5">
    <property type="entry name" value="CELL WALL TEICHOIC ACID GLYCOSYLATION PROTEIN GTCA"/>
    <property type="match status" value="1"/>
</dbReference>
<dbReference type="Proteomes" id="UP000563523">
    <property type="component" value="Unassembled WGS sequence"/>
</dbReference>
<dbReference type="InterPro" id="IPR007267">
    <property type="entry name" value="GtrA_DPMS_TM"/>
</dbReference>